<dbReference type="InterPro" id="IPR036179">
    <property type="entry name" value="Ig-like_dom_sf"/>
</dbReference>
<dbReference type="PANTHER" id="PTHR21261">
    <property type="entry name" value="BEAT PROTEIN"/>
    <property type="match status" value="1"/>
</dbReference>
<dbReference type="AlphaFoldDB" id="A0A3S3SJE1"/>
<dbReference type="InterPro" id="IPR013783">
    <property type="entry name" value="Ig-like_fold"/>
</dbReference>
<gene>
    <name evidence="1" type="ORF">B4U79_02721</name>
</gene>
<dbReference type="OrthoDB" id="6478865at2759"/>
<reference evidence="1 2" key="1">
    <citation type="journal article" date="2018" name="Gigascience">
        <title>Genomes of trombidid mites reveal novel predicted allergens and laterally-transferred genes associated with secondary metabolism.</title>
        <authorList>
            <person name="Dong X."/>
            <person name="Chaisiri K."/>
            <person name="Xia D."/>
            <person name="Armstrong S.D."/>
            <person name="Fang Y."/>
            <person name="Donnelly M.J."/>
            <person name="Kadowaki T."/>
            <person name="McGarry J.W."/>
            <person name="Darby A.C."/>
            <person name="Makepeace B.L."/>
        </authorList>
    </citation>
    <scope>NUCLEOTIDE SEQUENCE [LARGE SCALE GENOMIC DNA]</scope>
    <source>
        <strain evidence="1">UoL-WK</strain>
    </source>
</reference>
<sequence length="337" mass="38773">MIKLTSTHLQIAANNGEKVRAKRCLKESKEWLSLQMPKDEQLCECVVKIQSLHVPKNIENGSHTNVILDCVYTLDENADRQLVVKWFVNDDPEPIYQWIPEYNSRHASNRWENRINLNYAVDTDSPLTKYRAVNLIRPTTDLSGIYSCHVMSWRSQDSKESEMIVYAPPKIFDFNYTRGIAEMPSTLSNTKGSAALESSGFHRNRAQRNRAGATLMCDISQVYPIPEVTIYRVDSDGTNPFILHVDNEIERISTHSYNVRVSSTVNDYELVNRFGKRQPSIFECLVTLPLREKKLFYKKRITYFPVVEIPPITNSIEIRSNPNFFVVASFAIAILVF</sequence>
<dbReference type="SUPFAM" id="SSF48726">
    <property type="entry name" value="Immunoglobulin"/>
    <property type="match status" value="1"/>
</dbReference>
<keyword evidence="2" id="KW-1185">Reference proteome</keyword>
<protein>
    <recommendedName>
        <fullName evidence="3">Ig-like domain-containing protein</fullName>
    </recommendedName>
</protein>
<evidence type="ECO:0000313" key="2">
    <source>
        <dbReference type="Proteomes" id="UP000285301"/>
    </source>
</evidence>
<evidence type="ECO:0000313" key="1">
    <source>
        <dbReference type="EMBL" id="RWS15972.1"/>
    </source>
</evidence>
<dbReference type="Gene3D" id="2.60.40.10">
    <property type="entry name" value="Immunoglobulins"/>
    <property type="match status" value="1"/>
</dbReference>
<proteinExistence type="predicted"/>
<evidence type="ECO:0008006" key="3">
    <source>
        <dbReference type="Google" id="ProtNLM"/>
    </source>
</evidence>
<accession>A0A3S3SJE1</accession>
<dbReference type="Proteomes" id="UP000285301">
    <property type="component" value="Unassembled WGS sequence"/>
</dbReference>
<organism evidence="1 2">
    <name type="scientific">Dinothrombium tinctorium</name>
    <dbReference type="NCBI Taxonomy" id="1965070"/>
    <lineage>
        <taxon>Eukaryota</taxon>
        <taxon>Metazoa</taxon>
        <taxon>Ecdysozoa</taxon>
        <taxon>Arthropoda</taxon>
        <taxon>Chelicerata</taxon>
        <taxon>Arachnida</taxon>
        <taxon>Acari</taxon>
        <taxon>Acariformes</taxon>
        <taxon>Trombidiformes</taxon>
        <taxon>Prostigmata</taxon>
        <taxon>Anystina</taxon>
        <taxon>Parasitengona</taxon>
        <taxon>Trombidioidea</taxon>
        <taxon>Trombidiidae</taxon>
        <taxon>Dinothrombium</taxon>
    </lineage>
</organism>
<name>A0A3S3SJE1_9ACAR</name>
<dbReference type="STRING" id="1965070.A0A3S3SJE1"/>
<dbReference type="EMBL" id="NCKU01000328">
    <property type="protein sequence ID" value="RWS15972.1"/>
    <property type="molecule type" value="Genomic_DNA"/>
</dbReference>
<dbReference type="PANTHER" id="PTHR21261:SF2">
    <property type="entry name" value="GH04238P-RELATED"/>
    <property type="match status" value="1"/>
</dbReference>
<comment type="caution">
    <text evidence="1">The sequence shown here is derived from an EMBL/GenBank/DDBJ whole genome shotgun (WGS) entry which is preliminary data.</text>
</comment>